<dbReference type="Proteomes" id="UP000324222">
    <property type="component" value="Unassembled WGS sequence"/>
</dbReference>
<dbReference type="EMBL" id="VSRR010006026">
    <property type="protein sequence ID" value="MPC43875.1"/>
    <property type="molecule type" value="Genomic_DNA"/>
</dbReference>
<organism evidence="1 2">
    <name type="scientific">Portunus trituberculatus</name>
    <name type="common">Swimming crab</name>
    <name type="synonym">Neptunus trituberculatus</name>
    <dbReference type="NCBI Taxonomy" id="210409"/>
    <lineage>
        <taxon>Eukaryota</taxon>
        <taxon>Metazoa</taxon>
        <taxon>Ecdysozoa</taxon>
        <taxon>Arthropoda</taxon>
        <taxon>Crustacea</taxon>
        <taxon>Multicrustacea</taxon>
        <taxon>Malacostraca</taxon>
        <taxon>Eumalacostraca</taxon>
        <taxon>Eucarida</taxon>
        <taxon>Decapoda</taxon>
        <taxon>Pleocyemata</taxon>
        <taxon>Brachyura</taxon>
        <taxon>Eubrachyura</taxon>
        <taxon>Portunoidea</taxon>
        <taxon>Portunidae</taxon>
        <taxon>Portuninae</taxon>
        <taxon>Portunus</taxon>
    </lineage>
</organism>
<sequence length="61" mass="7043">MGSFVRHGTMPPREHPPFSHILIHAHKFYPTISKDDLKPVRCLVSGGGKSMWVFRDEVKKR</sequence>
<name>A0A5B7FEC0_PORTR</name>
<protein>
    <submittedName>
        <fullName evidence="1">Uncharacterized protein</fullName>
    </submittedName>
</protein>
<evidence type="ECO:0000313" key="2">
    <source>
        <dbReference type="Proteomes" id="UP000324222"/>
    </source>
</evidence>
<reference evidence="1 2" key="1">
    <citation type="submission" date="2019-05" db="EMBL/GenBank/DDBJ databases">
        <title>Another draft genome of Portunus trituberculatus and its Hox gene families provides insights of decapod evolution.</title>
        <authorList>
            <person name="Jeong J.-H."/>
            <person name="Song I."/>
            <person name="Kim S."/>
            <person name="Choi T."/>
            <person name="Kim D."/>
            <person name="Ryu S."/>
            <person name="Kim W."/>
        </authorList>
    </citation>
    <scope>NUCLEOTIDE SEQUENCE [LARGE SCALE GENOMIC DNA]</scope>
    <source>
        <tissue evidence="1">Muscle</tissue>
    </source>
</reference>
<accession>A0A5B7FEC0</accession>
<comment type="caution">
    <text evidence="1">The sequence shown here is derived from an EMBL/GenBank/DDBJ whole genome shotgun (WGS) entry which is preliminary data.</text>
</comment>
<keyword evidence="2" id="KW-1185">Reference proteome</keyword>
<evidence type="ECO:0000313" key="1">
    <source>
        <dbReference type="EMBL" id="MPC43875.1"/>
    </source>
</evidence>
<gene>
    <name evidence="1" type="ORF">E2C01_037529</name>
</gene>
<proteinExistence type="predicted"/>
<dbReference type="AlphaFoldDB" id="A0A5B7FEC0"/>